<feature type="transmembrane region" description="Helical" evidence="1">
    <location>
        <begin position="89"/>
        <end position="106"/>
    </location>
</feature>
<keyword evidence="1" id="KW-0472">Membrane</keyword>
<dbReference type="EMBL" id="JBEPEK010000607">
    <property type="protein sequence ID" value="MER7186519.1"/>
    <property type="molecule type" value="Genomic_DNA"/>
</dbReference>
<name>A0ABV1XBX0_9ACTN</name>
<feature type="transmembrane region" description="Helical" evidence="1">
    <location>
        <begin position="38"/>
        <end position="55"/>
    </location>
</feature>
<accession>A0ABV1XBX0</accession>
<keyword evidence="3" id="KW-1185">Reference proteome</keyword>
<comment type="caution">
    <text evidence="2">The sequence shown here is derived from an EMBL/GenBank/DDBJ whole genome shotgun (WGS) entry which is preliminary data.</text>
</comment>
<dbReference type="Proteomes" id="UP001474181">
    <property type="component" value="Unassembled WGS sequence"/>
</dbReference>
<dbReference type="RefSeq" id="WP_350790267.1">
    <property type="nucleotide sequence ID" value="NZ_JBEPEK010000607.1"/>
</dbReference>
<protein>
    <recommendedName>
        <fullName evidence="4">Integral membrane protein</fullName>
    </recommendedName>
</protein>
<reference evidence="2 3" key="1">
    <citation type="submission" date="2024-06" db="EMBL/GenBank/DDBJ databases">
        <title>The Natural Products Discovery Center: Release of the First 8490 Sequenced Strains for Exploring Actinobacteria Biosynthetic Diversity.</title>
        <authorList>
            <person name="Kalkreuter E."/>
            <person name="Kautsar S.A."/>
            <person name="Yang D."/>
            <person name="Bader C.D."/>
            <person name="Teijaro C.N."/>
            <person name="Fluegel L."/>
            <person name="Davis C.M."/>
            <person name="Simpson J.R."/>
            <person name="Lauterbach L."/>
            <person name="Steele A.D."/>
            <person name="Gui C."/>
            <person name="Meng S."/>
            <person name="Li G."/>
            <person name="Viehrig K."/>
            <person name="Ye F."/>
            <person name="Su P."/>
            <person name="Kiefer A.F."/>
            <person name="Nichols A."/>
            <person name="Cepeda A.J."/>
            <person name="Yan W."/>
            <person name="Fan B."/>
            <person name="Jiang Y."/>
            <person name="Adhikari A."/>
            <person name="Zheng C.-J."/>
            <person name="Schuster L."/>
            <person name="Cowan T.M."/>
            <person name="Smanski M.J."/>
            <person name="Chevrette M.G."/>
            <person name="De Carvalho L.P.S."/>
            <person name="Shen B."/>
        </authorList>
    </citation>
    <scope>NUCLEOTIDE SEQUENCE [LARGE SCALE GENOMIC DNA]</scope>
    <source>
        <strain evidence="2 3">NPDC000234</strain>
    </source>
</reference>
<evidence type="ECO:0000313" key="2">
    <source>
        <dbReference type="EMBL" id="MER7186519.1"/>
    </source>
</evidence>
<evidence type="ECO:0008006" key="4">
    <source>
        <dbReference type="Google" id="ProtNLM"/>
    </source>
</evidence>
<evidence type="ECO:0000256" key="1">
    <source>
        <dbReference type="SAM" id="Phobius"/>
    </source>
</evidence>
<keyword evidence="1" id="KW-0812">Transmembrane</keyword>
<gene>
    <name evidence="2" type="ORF">ABT404_44880</name>
</gene>
<sequence length="169" mass="18948">MHDVLMWAVGIVVCTGIAVLGTWAAHGFGDGLVPPLNALYVLAVLMVPSALYFFWPGSLLPRTRAQADAALPVPPETELPSTRTSLARSIDWGFLVGWLVFLGVWGVFVDEVWWFCAPTVLLAPERIVGTLYWSRWERRRGKVLWVRTQEDRESRPGESPFAWSARTPL</sequence>
<evidence type="ECO:0000313" key="3">
    <source>
        <dbReference type="Proteomes" id="UP001474181"/>
    </source>
</evidence>
<keyword evidence="1" id="KW-1133">Transmembrane helix</keyword>
<organism evidence="2 3">
    <name type="scientific">Streptomyces hyaluromycini</name>
    <dbReference type="NCBI Taxonomy" id="1377993"/>
    <lineage>
        <taxon>Bacteria</taxon>
        <taxon>Bacillati</taxon>
        <taxon>Actinomycetota</taxon>
        <taxon>Actinomycetes</taxon>
        <taxon>Kitasatosporales</taxon>
        <taxon>Streptomycetaceae</taxon>
        <taxon>Streptomyces</taxon>
    </lineage>
</organism>
<proteinExistence type="predicted"/>
<feature type="transmembrane region" description="Helical" evidence="1">
    <location>
        <begin position="7"/>
        <end position="26"/>
    </location>
</feature>